<sequence>MNTFTSIRKFLTEEDGITALEYGILAAIVAGIIVVTVGPQLSTFFTTLFTYITTKTGI</sequence>
<dbReference type="InterPro" id="IPR007047">
    <property type="entry name" value="Flp_Fap"/>
</dbReference>
<dbReference type="RefSeq" id="WP_114846047.1">
    <property type="nucleotide sequence ID" value="NZ_JBHSPE010000020.1"/>
</dbReference>
<name>A0A369ULW6_9GAMM</name>
<evidence type="ECO:0000256" key="1">
    <source>
        <dbReference type="SAM" id="Phobius"/>
    </source>
</evidence>
<evidence type="ECO:0000313" key="3">
    <source>
        <dbReference type="Proteomes" id="UP000253782"/>
    </source>
</evidence>
<accession>A0A369ULW6</accession>
<comment type="caution">
    <text evidence="2">The sequence shown here is derived from an EMBL/GenBank/DDBJ whole genome shotgun (WGS) entry which is preliminary data.</text>
</comment>
<proteinExistence type="predicted"/>
<keyword evidence="1" id="KW-0472">Membrane</keyword>
<keyword evidence="1" id="KW-0812">Transmembrane</keyword>
<reference evidence="2 3" key="1">
    <citation type="submission" date="2018-07" db="EMBL/GenBank/DDBJ databases">
        <title>Dyella tabacisoli L4-6T, whole genome shotgun sequence.</title>
        <authorList>
            <person name="Zhou X.-K."/>
            <person name="Li W.-J."/>
            <person name="Duan Y.-Q."/>
        </authorList>
    </citation>
    <scope>NUCLEOTIDE SEQUENCE [LARGE SCALE GENOMIC DNA]</scope>
    <source>
        <strain evidence="2 3">L4-6</strain>
    </source>
</reference>
<dbReference type="EMBL" id="QQAH01000011">
    <property type="protein sequence ID" value="RDD81333.1"/>
    <property type="molecule type" value="Genomic_DNA"/>
</dbReference>
<keyword evidence="3" id="KW-1185">Reference proteome</keyword>
<dbReference type="Proteomes" id="UP000253782">
    <property type="component" value="Unassembled WGS sequence"/>
</dbReference>
<keyword evidence="1" id="KW-1133">Transmembrane helix</keyword>
<dbReference type="AlphaFoldDB" id="A0A369ULW6"/>
<evidence type="ECO:0000313" key="2">
    <source>
        <dbReference type="EMBL" id="RDD81333.1"/>
    </source>
</evidence>
<dbReference type="Pfam" id="PF04964">
    <property type="entry name" value="Flp_Fap"/>
    <property type="match status" value="1"/>
</dbReference>
<feature type="transmembrane region" description="Helical" evidence="1">
    <location>
        <begin position="24"/>
        <end position="52"/>
    </location>
</feature>
<organism evidence="2 3">
    <name type="scientific">Dyella tabacisoli</name>
    <dbReference type="NCBI Taxonomy" id="2282381"/>
    <lineage>
        <taxon>Bacteria</taxon>
        <taxon>Pseudomonadati</taxon>
        <taxon>Pseudomonadota</taxon>
        <taxon>Gammaproteobacteria</taxon>
        <taxon>Lysobacterales</taxon>
        <taxon>Rhodanobacteraceae</taxon>
        <taxon>Dyella</taxon>
    </lineage>
</organism>
<protein>
    <submittedName>
        <fullName evidence="2">Flp family type IVb pilin</fullName>
    </submittedName>
</protein>
<gene>
    <name evidence="2" type="ORF">DVJ77_13665</name>
</gene>